<keyword evidence="4" id="KW-0012">Acyltransferase</keyword>
<feature type="region of interest" description="Disordered" evidence="1">
    <location>
        <begin position="371"/>
        <end position="399"/>
    </location>
</feature>
<name>A0A365GX20_9ACTN</name>
<feature type="transmembrane region" description="Helical" evidence="2">
    <location>
        <begin position="275"/>
        <end position="291"/>
    </location>
</feature>
<evidence type="ECO:0000259" key="3">
    <source>
        <dbReference type="Pfam" id="PF01757"/>
    </source>
</evidence>
<dbReference type="AlphaFoldDB" id="A0A365GX20"/>
<dbReference type="PANTHER" id="PTHR23028:SF131">
    <property type="entry name" value="BLR2367 PROTEIN"/>
    <property type="match status" value="1"/>
</dbReference>
<dbReference type="Pfam" id="PF01757">
    <property type="entry name" value="Acyl_transf_3"/>
    <property type="match status" value="1"/>
</dbReference>
<accession>A0A365GX20</accession>
<feature type="domain" description="Acyltransferase 3" evidence="3">
    <location>
        <begin position="1"/>
        <end position="357"/>
    </location>
</feature>
<feature type="transmembrane region" description="Helical" evidence="2">
    <location>
        <begin position="250"/>
        <end position="269"/>
    </location>
</feature>
<feature type="transmembrane region" description="Helical" evidence="2">
    <location>
        <begin position="123"/>
        <end position="143"/>
    </location>
</feature>
<dbReference type="PANTHER" id="PTHR23028">
    <property type="entry name" value="ACETYLTRANSFERASE"/>
    <property type="match status" value="1"/>
</dbReference>
<feature type="transmembrane region" description="Helical" evidence="2">
    <location>
        <begin position="226"/>
        <end position="243"/>
    </location>
</feature>
<evidence type="ECO:0000256" key="2">
    <source>
        <dbReference type="SAM" id="Phobius"/>
    </source>
</evidence>
<sequence>MRGLAALAVVFEHSLDALLPELRQAVSPSFDFGRYGVFVFFLVSGYVVPASLERRGSVREFWIGRLFRIYPLWAVAAAIGLAFALAEVYWGLNQRLAERPWTSALAHLLMLQDLLQTPNVLNVFWTLSYEMAFYLLVTAMYVAGVHRASAHTALGFGAGAVAVVALAPLFPLALPAGVGTVYAVAALLVAGLAAVLTRDPLLRRGGAAVLAAVPLVLLVLNSRIGAAESLAIVATMFAGTAVYRIERGTLGPWAWWAVGLVPVLSVAAGVLAGRPVGWCAAITAAWLTFGAGRALRGRRLPRLLPWLGLISYSVYLLHQVVLQVIRRMIGDPAALSGWERLGWGVVVLAAVLGVGAASYRLVERPMQDLGRRAARASRRRTGEAGRSPAPGPARPVRAR</sequence>
<dbReference type="InterPro" id="IPR050879">
    <property type="entry name" value="Acyltransferase_3"/>
</dbReference>
<dbReference type="GO" id="GO:0016747">
    <property type="term" value="F:acyltransferase activity, transferring groups other than amino-acyl groups"/>
    <property type="evidence" value="ECO:0007669"/>
    <property type="project" value="InterPro"/>
</dbReference>
<dbReference type="GO" id="GO:0016020">
    <property type="term" value="C:membrane"/>
    <property type="evidence" value="ECO:0007669"/>
    <property type="project" value="TreeGrafter"/>
</dbReference>
<feature type="transmembrane region" description="Helical" evidence="2">
    <location>
        <begin position="72"/>
        <end position="92"/>
    </location>
</feature>
<organism evidence="4 5">
    <name type="scientific">Actinomadura craniellae</name>
    <dbReference type="NCBI Taxonomy" id="2231787"/>
    <lineage>
        <taxon>Bacteria</taxon>
        <taxon>Bacillati</taxon>
        <taxon>Actinomycetota</taxon>
        <taxon>Actinomycetes</taxon>
        <taxon>Streptosporangiales</taxon>
        <taxon>Thermomonosporaceae</taxon>
        <taxon>Actinomadura</taxon>
    </lineage>
</organism>
<protein>
    <submittedName>
        <fullName evidence="4">Acyltransferase</fullName>
    </submittedName>
</protein>
<keyword evidence="2" id="KW-0472">Membrane</keyword>
<dbReference type="GO" id="GO:0000271">
    <property type="term" value="P:polysaccharide biosynthetic process"/>
    <property type="evidence" value="ECO:0007669"/>
    <property type="project" value="TreeGrafter"/>
</dbReference>
<gene>
    <name evidence="4" type="ORF">DPM19_31230</name>
</gene>
<dbReference type="OrthoDB" id="9807745at2"/>
<evidence type="ECO:0000256" key="1">
    <source>
        <dbReference type="SAM" id="MobiDB-lite"/>
    </source>
</evidence>
<feature type="transmembrane region" description="Helical" evidence="2">
    <location>
        <begin position="303"/>
        <end position="321"/>
    </location>
</feature>
<keyword evidence="5" id="KW-1185">Reference proteome</keyword>
<comment type="caution">
    <text evidence="4">The sequence shown here is derived from an EMBL/GenBank/DDBJ whole genome shotgun (WGS) entry which is preliminary data.</text>
</comment>
<dbReference type="Proteomes" id="UP000251891">
    <property type="component" value="Unassembled WGS sequence"/>
</dbReference>
<feature type="transmembrane region" description="Helical" evidence="2">
    <location>
        <begin position="32"/>
        <end position="52"/>
    </location>
</feature>
<reference evidence="4 5" key="1">
    <citation type="submission" date="2018-06" db="EMBL/GenBank/DDBJ databases">
        <title>Actinomadura craniellae sp. nov. isolated from marine sponge Craniella sp.</title>
        <authorList>
            <person name="Li L."/>
            <person name="Xu Q.H."/>
            <person name="Lin H.W."/>
            <person name="Lu Y.H."/>
        </authorList>
    </citation>
    <scope>NUCLEOTIDE SEQUENCE [LARGE SCALE GENOMIC DNA]</scope>
    <source>
        <strain evidence="4 5">LHW63021</strain>
    </source>
</reference>
<evidence type="ECO:0000313" key="4">
    <source>
        <dbReference type="EMBL" id="RAY11308.1"/>
    </source>
</evidence>
<feature type="transmembrane region" description="Helical" evidence="2">
    <location>
        <begin position="176"/>
        <end position="196"/>
    </location>
</feature>
<dbReference type="EMBL" id="QLYX01000020">
    <property type="protein sequence ID" value="RAY11308.1"/>
    <property type="molecule type" value="Genomic_DNA"/>
</dbReference>
<feature type="transmembrane region" description="Helical" evidence="2">
    <location>
        <begin position="341"/>
        <end position="362"/>
    </location>
</feature>
<keyword evidence="4" id="KW-0808">Transferase</keyword>
<proteinExistence type="predicted"/>
<feature type="transmembrane region" description="Helical" evidence="2">
    <location>
        <begin position="201"/>
        <end position="220"/>
    </location>
</feature>
<feature type="transmembrane region" description="Helical" evidence="2">
    <location>
        <begin position="150"/>
        <end position="170"/>
    </location>
</feature>
<keyword evidence="2" id="KW-1133">Transmembrane helix</keyword>
<evidence type="ECO:0000313" key="5">
    <source>
        <dbReference type="Proteomes" id="UP000251891"/>
    </source>
</evidence>
<dbReference type="InterPro" id="IPR002656">
    <property type="entry name" value="Acyl_transf_3_dom"/>
</dbReference>
<keyword evidence="2" id="KW-0812">Transmembrane</keyword>